<sequence>MRLFFDADRGDSPPAPSARRMPALMLALAGAWMPFDSFAETPEGGVPPGTNAEDVAAVEKAPANPPEAAAPASPYGSLKWDYSPLGVYGPTFTSPDQQNRLTMGLFVWFDNSFVLDDKEFAEALGRDEIDGESRIATARLEFNGSYTEDYWYYFRVDFQDNGSGSGDSAVEWAALGFNNLPVVQNLLVGLQMPTYGLDVWANYPRHRLMLEPSLVNAFFHGPLLGITAFDVDMEHKLSWALGIARDTTEEAGTGLQAVDKGEDDYIVHGRFSFLPSYSELGRHMIHLGVSGALIKPQDETLVWGIWPEVYTDDVELYPLAIIDNAKKAMLGVLEFRYVEGPFWMQSDYFYNKTQRDTADDLTFSAFYVEAGYFLTGHQTLFNPLALNGQVLPVPVTNRKLGKWGAWEIQARYSQLDLRSKEFQGGATALGDGAEVTNYTLGLNWFLNQHIKIGINYVHSVREDLDDAKFDVIQTRLAWTL</sequence>
<evidence type="ECO:0000313" key="2">
    <source>
        <dbReference type="Proteomes" id="UP000295341"/>
    </source>
</evidence>
<organism evidence="1 2">
    <name type="scientific">Panacagrimonas perspica</name>
    <dbReference type="NCBI Taxonomy" id="381431"/>
    <lineage>
        <taxon>Bacteria</taxon>
        <taxon>Pseudomonadati</taxon>
        <taxon>Pseudomonadota</taxon>
        <taxon>Gammaproteobacteria</taxon>
        <taxon>Nevskiales</taxon>
        <taxon>Nevskiaceae</taxon>
        <taxon>Panacagrimonas</taxon>
    </lineage>
</organism>
<comment type="caution">
    <text evidence="1">The sequence shown here is derived from an EMBL/GenBank/DDBJ whole genome shotgun (WGS) entry which is preliminary data.</text>
</comment>
<dbReference type="Gene3D" id="2.40.160.10">
    <property type="entry name" value="Porin"/>
    <property type="match status" value="1"/>
</dbReference>
<evidence type="ECO:0000313" key="1">
    <source>
        <dbReference type="EMBL" id="TDU30962.1"/>
    </source>
</evidence>
<dbReference type="RefSeq" id="WP_133879593.1">
    <property type="nucleotide sequence ID" value="NZ_MWIN01000022.1"/>
</dbReference>
<reference evidence="1 2" key="1">
    <citation type="submission" date="2019-03" db="EMBL/GenBank/DDBJ databases">
        <title>Genomic Encyclopedia of Type Strains, Phase IV (KMG-IV): sequencing the most valuable type-strain genomes for metagenomic binning, comparative biology and taxonomic classification.</title>
        <authorList>
            <person name="Goeker M."/>
        </authorList>
    </citation>
    <scope>NUCLEOTIDE SEQUENCE [LARGE SCALE GENOMIC DNA]</scope>
    <source>
        <strain evidence="1 2">DSM 26377</strain>
    </source>
</reference>
<dbReference type="InterPro" id="IPR010870">
    <property type="entry name" value="Porin_O/P"/>
</dbReference>
<dbReference type="InterPro" id="IPR023614">
    <property type="entry name" value="Porin_dom_sf"/>
</dbReference>
<dbReference type="Pfam" id="PF07396">
    <property type="entry name" value="Porin_O_P"/>
    <property type="match status" value="1"/>
</dbReference>
<protein>
    <submittedName>
        <fullName evidence="1">Phosphate-selective porin</fullName>
    </submittedName>
</protein>
<keyword evidence="2" id="KW-1185">Reference proteome</keyword>
<dbReference type="EMBL" id="SOBT01000008">
    <property type="protein sequence ID" value="TDU30962.1"/>
    <property type="molecule type" value="Genomic_DNA"/>
</dbReference>
<gene>
    <name evidence="1" type="ORF">DFR24_0320</name>
</gene>
<dbReference type="Proteomes" id="UP000295341">
    <property type="component" value="Unassembled WGS sequence"/>
</dbReference>
<accession>A0A4R7PBC3</accession>
<dbReference type="OrthoDB" id="9807854at2"/>
<name>A0A4R7PBC3_9GAMM</name>
<proteinExistence type="predicted"/>
<dbReference type="AlphaFoldDB" id="A0A4R7PBC3"/>
<dbReference type="SUPFAM" id="SSF56935">
    <property type="entry name" value="Porins"/>
    <property type="match status" value="1"/>
</dbReference>